<gene>
    <name evidence="8" type="ORF">O181_126503</name>
</gene>
<reference evidence="8" key="1">
    <citation type="submission" date="2021-03" db="EMBL/GenBank/DDBJ databases">
        <title>Draft genome sequence of rust myrtle Austropuccinia psidii MF-1, a brazilian biotype.</title>
        <authorList>
            <person name="Quecine M.C."/>
            <person name="Pachon D.M.R."/>
            <person name="Bonatelli M.L."/>
            <person name="Correr F.H."/>
            <person name="Franceschini L.M."/>
            <person name="Leite T.F."/>
            <person name="Margarido G.R.A."/>
            <person name="Almeida C.A."/>
            <person name="Ferrarezi J.A."/>
            <person name="Labate C.A."/>
        </authorList>
    </citation>
    <scope>NUCLEOTIDE SEQUENCE</scope>
    <source>
        <strain evidence="8">MF-1</strain>
    </source>
</reference>
<dbReference type="Proteomes" id="UP000765509">
    <property type="component" value="Unassembled WGS sequence"/>
</dbReference>
<dbReference type="GO" id="GO:0004674">
    <property type="term" value="F:protein serine/threonine kinase activity"/>
    <property type="evidence" value="ECO:0007669"/>
    <property type="project" value="InterPro"/>
</dbReference>
<dbReference type="EMBL" id="AVOT02124926">
    <property type="protein sequence ID" value="MBW0586788.1"/>
    <property type="molecule type" value="Genomic_DNA"/>
</dbReference>
<feature type="domain" description="PI3K/PI4K catalytic" evidence="7">
    <location>
        <begin position="1"/>
        <end position="139"/>
    </location>
</feature>
<name>A0A9Q3Q620_9BASI</name>
<sequence>MEQVFSAVSSLLKLHRATQQRNLGIRTYKVLPLTASSGLIEFVPNTMPLHEFLMPAHERYYPRDMKGGQCRKEIFNVQSRSVDTRISTYRSVTDRFHPVMKYFFMEYFINNLPENSTIVFKWSLKEAYNKLNYMLNSKM</sequence>
<dbReference type="InterPro" id="IPR000403">
    <property type="entry name" value="PI3/4_kinase_cat_dom"/>
</dbReference>
<dbReference type="Pfam" id="PF00454">
    <property type="entry name" value="PI3_PI4_kinase"/>
    <property type="match status" value="1"/>
</dbReference>
<protein>
    <recommendedName>
        <fullName evidence="1">Serine/threonine-protein kinase TEL1</fullName>
    </recommendedName>
    <alternativeName>
        <fullName evidence="3">ATM homolog</fullName>
    </alternativeName>
    <alternativeName>
        <fullName evidence="5 6">DNA-damage checkpoint kinase TEL1</fullName>
    </alternativeName>
    <alternativeName>
        <fullName evidence="2">Serine/threonine-protein kinase tel1</fullName>
    </alternativeName>
    <alternativeName>
        <fullName evidence="4">Telomere length regulation protein 1</fullName>
    </alternativeName>
</protein>
<accession>A0A9Q3Q620</accession>
<dbReference type="OrthoDB" id="381190at2759"/>
<evidence type="ECO:0000256" key="5">
    <source>
        <dbReference type="ARBA" id="ARBA00031460"/>
    </source>
</evidence>
<dbReference type="PROSITE" id="PS50290">
    <property type="entry name" value="PI3_4_KINASE_3"/>
    <property type="match status" value="1"/>
</dbReference>
<dbReference type="AlphaFoldDB" id="A0A9Q3Q620"/>
<dbReference type="InterPro" id="IPR011009">
    <property type="entry name" value="Kinase-like_dom_sf"/>
</dbReference>
<evidence type="ECO:0000313" key="9">
    <source>
        <dbReference type="Proteomes" id="UP000765509"/>
    </source>
</evidence>
<dbReference type="InterPro" id="IPR038980">
    <property type="entry name" value="ATM_plant"/>
</dbReference>
<evidence type="ECO:0000256" key="2">
    <source>
        <dbReference type="ARBA" id="ARBA00020288"/>
    </source>
</evidence>
<dbReference type="PANTHER" id="PTHR37079:SF4">
    <property type="entry name" value="SERINE_THREONINE-PROTEIN KINASE ATM"/>
    <property type="match status" value="1"/>
</dbReference>
<organism evidence="8 9">
    <name type="scientific">Austropuccinia psidii MF-1</name>
    <dbReference type="NCBI Taxonomy" id="1389203"/>
    <lineage>
        <taxon>Eukaryota</taxon>
        <taxon>Fungi</taxon>
        <taxon>Dikarya</taxon>
        <taxon>Basidiomycota</taxon>
        <taxon>Pucciniomycotina</taxon>
        <taxon>Pucciniomycetes</taxon>
        <taxon>Pucciniales</taxon>
        <taxon>Sphaerophragmiaceae</taxon>
        <taxon>Austropuccinia</taxon>
    </lineage>
</organism>
<evidence type="ECO:0000256" key="3">
    <source>
        <dbReference type="ARBA" id="ARBA00030020"/>
    </source>
</evidence>
<keyword evidence="9" id="KW-1185">Reference proteome</keyword>
<evidence type="ECO:0000259" key="7">
    <source>
        <dbReference type="PROSITE" id="PS50290"/>
    </source>
</evidence>
<dbReference type="GO" id="GO:0006974">
    <property type="term" value="P:DNA damage response"/>
    <property type="evidence" value="ECO:0007669"/>
    <property type="project" value="InterPro"/>
</dbReference>
<evidence type="ECO:0000256" key="4">
    <source>
        <dbReference type="ARBA" id="ARBA00030222"/>
    </source>
</evidence>
<evidence type="ECO:0000256" key="1">
    <source>
        <dbReference type="ARBA" id="ARBA00014619"/>
    </source>
</evidence>
<comment type="caution">
    <text evidence="8">The sequence shown here is derived from an EMBL/GenBank/DDBJ whole genome shotgun (WGS) entry which is preliminary data.</text>
</comment>
<evidence type="ECO:0000256" key="6">
    <source>
        <dbReference type="ARBA" id="ARBA00032467"/>
    </source>
</evidence>
<dbReference type="SUPFAM" id="SSF56112">
    <property type="entry name" value="Protein kinase-like (PK-like)"/>
    <property type="match status" value="1"/>
</dbReference>
<dbReference type="PANTHER" id="PTHR37079">
    <property type="entry name" value="SERINE/THREONINE-PROTEIN KINASE ATM"/>
    <property type="match status" value="1"/>
</dbReference>
<dbReference type="Gene3D" id="3.30.1010.10">
    <property type="entry name" value="Phosphatidylinositol 3-kinase Catalytic Subunit, Chain A, domain 4"/>
    <property type="match status" value="1"/>
</dbReference>
<evidence type="ECO:0000313" key="8">
    <source>
        <dbReference type="EMBL" id="MBW0586788.1"/>
    </source>
</evidence>
<proteinExistence type="predicted"/>